<dbReference type="Pfam" id="PF13556">
    <property type="entry name" value="HTH_30"/>
    <property type="match status" value="1"/>
</dbReference>
<dbReference type="STRING" id="52694.ACWI_32620"/>
<proteinExistence type="inferred from homology"/>
<comment type="caution">
    <text evidence="4">The sequence shown here is derived from an EMBL/GenBank/DDBJ whole genome shotgun (WGS) entry which is preliminary data.</text>
</comment>
<dbReference type="OrthoDB" id="9792148at2"/>
<dbReference type="InterPro" id="IPR041522">
    <property type="entry name" value="CdaR_GGDEF"/>
</dbReference>
<dbReference type="AlphaFoldDB" id="A0A1F2PD80"/>
<sequence>MAVIKATYSERKDKILNALIDRRGLQHFTDLAAEVMNNPLFIYDVSGKILAKSQIDGHKEIWEELLPQGYLNSEKSIITENSGVMKKLMEEDTPVIGEFSYSQFRFLGCRVRDKHGVVALVTIVEKEAFSSEDSDLLVIVCKAILFELLYQERTAMQTIPYFRIFKDIIEATASTSEIRERCRALHLDFPESMRLLGIKIDDSKNNTLSLFFLRETFLASVPFCYCIIYDESLIMVISEKHFSKSYLSKVQNIFSNYEIRIGVSTRFADILDVKSAFQEMQAIQSVYQKLNVEKSLIFYEEILLYHFMELASKEYDLNKFCLPILRTIEEYDNQNGTLLENSLEAYLEAGRNIQKASDRLHMHKNTLYYRLKRIEDFFDLDLDDENLCFNLQFSLRMKRMAR</sequence>
<dbReference type="InterPro" id="IPR042070">
    <property type="entry name" value="PucR_C-HTH_sf"/>
</dbReference>
<dbReference type="InterPro" id="IPR051448">
    <property type="entry name" value="CdaR-like_regulators"/>
</dbReference>
<evidence type="ECO:0000256" key="1">
    <source>
        <dbReference type="ARBA" id="ARBA00006754"/>
    </source>
</evidence>
<evidence type="ECO:0000259" key="2">
    <source>
        <dbReference type="Pfam" id="PF13556"/>
    </source>
</evidence>
<feature type="domain" description="PucR C-terminal helix-turn-helix" evidence="2">
    <location>
        <begin position="342"/>
        <end position="396"/>
    </location>
</feature>
<evidence type="ECO:0000313" key="4">
    <source>
        <dbReference type="EMBL" id="OFV69218.1"/>
    </source>
</evidence>
<organism evidence="4 5">
    <name type="scientific">Acetobacterium wieringae</name>
    <dbReference type="NCBI Taxonomy" id="52694"/>
    <lineage>
        <taxon>Bacteria</taxon>
        <taxon>Bacillati</taxon>
        <taxon>Bacillota</taxon>
        <taxon>Clostridia</taxon>
        <taxon>Eubacteriales</taxon>
        <taxon>Eubacteriaceae</taxon>
        <taxon>Acetobacterium</taxon>
    </lineage>
</organism>
<dbReference type="Pfam" id="PF17853">
    <property type="entry name" value="GGDEF_2"/>
    <property type="match status" value="1"/>
</dbReference>
<name>A0A1F2PD80_9FIRM</name>
<dbReference type="PANTHER" id="PTHR33744">
    <property type="entry name" value="CARBOHYDRATE DIACID REGULATOR"/>
    <property type="match status" value="1"/>
</dbReference>
<protein>
    <submittedName>
        <fullName evidence="4">Purine catabolism regulatory protein</fullName>
    </submittedName>
</protein>
<accession>A0A1F2PD80</accession>
<dbReference type="RefSeq" id="WP_070372519.1">
    <property type="nucleotide sequence ID" value="NZ_LKEU01000043.1"/>
</dbReference>
<gene>
    <name evidence="4" type="primary">pucR_6</name>
    <name evidence="4" type="ORF">ACWI_32620</name>
</gene>
<dbReference type="EMBL" id="LKEU01000043">
    <property type="protein sequence ID" value="OFV69218.1"/>
    <property type="molecule type" value="Genomic_DNA"/>
</dbReference>
<evidence type="ECO:0000313" key="5">
    <source>
        <dbReference type="Proteomes" id="UP000176244"/>
    </source>
</evidence>
<dbReference type="PANTHER" id="PTHR33744:SF1">
    <property type="entry name" value="DNA-BINDING TRANSCRIPTIONAL ACTIVATOR ADER"/>
    <property type="match status" value="1"/>
</dbReference>
<dbReference type="Proteomes" id="UP000176244">
    <property type="component" value="Unassembled WGS sequence"/>
</dbReference>
<reference evidence="4 5" key="1">
    <citation type="submission" date="2015-09" db="EMBL/GenBank/DDBJ databases">
        <title>Genome sequence of Acetobacterium wieringae DSM 1911.</title>
        <authorList>
            <person name="Poehlein A."/>
            <person name="Bengelsdorf F.R."/>
            <person name="Schiel-Bengelsdorf B."/>
            <person name="Duerre P."/>
            <person name="Daniel R."/>
        </authorList>
    </citation>
    <scope>NUCLEOTIDE SEQUENCE [LARGE SCALE GENOMIC DNA]</scope>
    <source>
        <strain evidence="4 5">DSM 1911</strain>
    </source>
</reference>
<feature type="domain" description="CdaR GGDEF-like" evidence="3">
    <location>
        <begin position="174"/>
        <end position="279"/>
    </location>
</feature>
<dbReference type="Gene3D" id="1.10.10.2840">
    <property type="entry name" value="PucR C-terminal helix-turn-helix domain"/>
    <property type="match status" value="1"/>
</dbReference>
<evidence type="ECO:0000259" key="3">
    <source>
        <dbReference type="Pfam" id="PF17853"/>
    </source>
</evidence>
<comment type="similarity">
    <text evidence="1">Belongs to the CdaR family.</text>
</comment>
<dbReference type="InterPro" id="IPR025736">
    <property type="entry name" value="PucR_C-HTH_dom"/>
</dbReference>